<feature type="transmembrane region" description="Helical" evidence="2">
    <location>
        <begin position="46"/>
        <end position="65"/>
    </location>
</feature>
<accession>A0ABQ3GIW4</accession>
<gene>
    <name evidence="4" type="ORF">GCM10008096_22440</name>
</gene>
<comment type="caution">
    <text evidence="4">The sequence shown here is derived from an EMBL/GenBank/DDBJ whole genome shotgun (WGS) entry which is preliminary data.</text>
</comment>
<dbReference type="PANTHER" id="PTHR30487">
    <property type="entry name" value="TYPE 4 PREPILIN-LIKE PROTEINS LEADER PEPTIDE-PROCESSING ENZYME"/>
    <property type="match status" value="1"/>
</dbReference>
<evidence type="ECO:0000256" key="2">
    <source>
        <dbReference type="SAM" id="Phobius"/>
    </source>
</evidence>
<evidence type="ECO:0000313" key="5">
    <source>
        <dbReference type="Proteomes" id="UP000642819"/>
    </source>
</evidence>
<keyword evidence="2" id="KW-1133">Transmembrane helix</keyword>
<feature type="transmembrane region" description="Helical" evidence="2">
    <location>
        <begin position="119"/>
        <end position="140"/>
    </location>
</feature>
<dbReference type="EMBL" id="BMXK01000009">
    <property type="protein sequence ID" value="GHD09611.1"/>
    <property type="molecule type" value="Genomic_DNA"/>
</dbReference>
<dbReference type="RefSeq" id="WP_189350568.1">
    <property type="nucleotide sequence ID" value="NZ_BMXK01000009.1"/>
</dbReference>
<dbReference type="Pfam" id="PF01478">
    <property type="entry name" value="Peptidase_A24"/>
    <property type="match status" value="1"/>
</dbReference>
<sequence length="166" mass="17153">MVSVFSAYAPSPLAVWLLALAVVAYVFTGTRLAILDARTHKLPNRIVGPWYPVAAGLLGAAAVVAGHGGDAWRMLAGGGILFGVYLLLHLIQPKGMGMGDVKLSGVLGFYLGLTSWEHLLLGTFATFLIGGIYAGVLVAAKKATTKSSIPFGPFMIVGTAAALLIG</sequence>
<keyword evidence="5" id="KW-1185">Reference proteome</keyword>
<organism evidence="4 5">
    <name type="scientific">Zhihengliuella salsuginis</name>
    <dbReference type="NCBI Taxonomy" id="578222"/>
    <lineage>
        <taxon>Bacteria</taxon>
        <taxon>Bacillati</taxon>
        <taxon>Actinomycetota</taxon>
        <taxon>Actinomycetes</taxon>
        <taxon>Micrococcales</taxon>
        <taxon>Micrococcaceae</taxon>
        <taxon>Zhihengliuella</taxon>
    </lineage>
</organism>
<feature type="domain" description="Prepilin type IV endopeptidase peptidase" evidence="3">
    <location>
        <begin position="31"/>
        <end position="134"/>
    </location>
</feature>
<keyword evidence="2" id="KW-0812">Transmembrane</keyword>
<evidence type="ECO:0000259" key="3">
    <source>
        <dbReference type="Pfam" id="PF01478"/>
    </source>
</evidence>
<name>A0ABQ3GIW4_9MICC</name>
<reference evidence="5" key="1">
    <citation type="journal article" date="2019" name="Int. J. Syst. Evol. Microbiol.">
        <title>The Global Catalogue of Microorganisms (GCM) 10K type strain sequencing project: providing services to taxonomists for standard genome sequencing and annotation.</title>
        <authorList>
            <consortium name="The Broad Institute Genomics Platform"/>
            <consortium name="The Broad Institute Genome Sequencing Center for Infectious Disease"/>
            <person name="Wu L."/>
            <person name="Ma J."/>
        </authorList>
    </citation>
    <scope>NUCLEOTIDE SEQUENCE [LARGE SCALE GENOMIC DNA]</scope>
    <source>
        <strain evidence="5">KCTC 19466</strain>
    </source>
</reference>
<feature type="transmembrane region" description="Helical" evidence="2">
    <location>
        <begin position="13"/>
        <end position="34"/>
    </location>
</feature>
<dbReference type="Proteomes" id="UP000642819">
    <property type="component" value="Unassembled WGS sequence"/>
</dbReference>
<comment type="similarity">
    <text evidence="1">Belongs to the peptidase A24 family.</text>
</comment>
<dbReference type="InterPro" id="IPR050882">
    <property type="entry name" value="Prepilin_peptidase/N-MTase"/>
</dbReference>
<dbReference type="PANTHER" id="PTHR30487:SF0">
    <property type="entry name" value="PREPILIN LEADER PEPTIDASE_N-METHYLTRANSFERASE-RELATED"/>
    <property type="match status" value="1"/>
</dbReference>
<feature type="transmembrane region" description="Helical" evidence="2">
    <location>
        <begin position="147"/>
        <end position="165"/>
    </location>
</feature>
<evidence type="ECO:0000256" key="1">
    <source>
        <dbReference type="ARBA" id="ARBA00005801"/>
    </source>
</evidence>
<dbReference type="InterPro" id="IPR000045">
    <property type="entry name" value="Prepilin_IV_endopep_pep"/>
</dbReference>
<feature type="transmembrane region" description="Helical" evidence="2">
    <location>
        <begin position="71"/>
        <end position="88"/>
    </location>
</feature>
<keyword evidence="2" id="KW-0472">Membrane</keyword>
<proteinExistence type="inferred from homology"/>
<dbReference type="Gene3D" id="1.20.120.1220">
    <property type="match status" value="1"/>
</dbReference>
<protein>
    <recommendedName>
        <fullName evidence="3">Prepilin type IV endopeptidase peptidase domain-containing protein</fullName>
    </recommendedName>
</protein>
<evidence type="ECO:0000313" key="4">
    <source>
        <dbReference type="EMBL" id="GHD09611.1"/>
    </source>
</evidence>